<name>A0A3P6D3T9_BRAOL</name>
<protein>
    <submittedName>
        <fullName evidence="1">Uncharacterized protein</fullName>
    </submittedName>
</protein>
<dbReference type="AlphaFoldDB" id="A0A3P6D3T9"/>
<reference evidence="1" key="1">
    <citation type="submission" date="2018-11" db="EMBL/GenBank/DDBJ databases">
        <authorList>
            <consortium name="Genoscope - CEA"/>
            <person name="William W."/>
        </authorList>
    </citation>
    <scope>NUCLEOTIDE SEQUENCE</scope>
</reference>
<evidence type="ECO:0000313" key="1">
    <source>
        <dbReference type="EMBL" id="VDD21650.1"/>
    </source>
</evidence>
<gene>
    <name evidence="1" type="ORF">BOLC2T07914H</name>
</gene>
<proteinExistence type="predicted"/>
<sequence length="41" mass="4527">MTGFLVMNLQKPGESCFPSSQFLSEVRIFFIAIHSPVLGPT</sequence>
<organism evidence="1">
    <name type="scientific">Brassica oleracea</name>
    <name type="common">Wild cabbage</name>
    <dbReference type="NCBI Taxonomy" id="3712"/>
    <lineage>
        <taxon>Eukaryota</taxon>
        <taxon>Viridiplantae</taxon>
        <taxon>Streptophyta</taxon>
        <taxon>Embryophyta</taxon>
        <taxon>Tracheophyta</taxon>
        <taxon>Spermatophyta</taxon>
        <taxon>Magnoliopsida</taxon>
        <taxon>eudicotyledons</taxon>
        <taxon>Gunneridae</taxon>
        <taxon>Pentapetalae</taxon>
        <taxon>rosids</taxon>
        <taxon>malvids</taxon>
        <taxon>Brassicales</taxon>
        <taxon>Brassicaceae</taxon>
        <taxon>Brassiceae</taxon>
        <taxon>Brassica</taxon>
    </lineage>
</organism>
<accession>A0A3P6D3T9</accession>
<dbReference type="EMBL" id="LR031874">
    <property type="protein sequence ID" value="VDD21650.1"/>
    <property type="molecule type" value="Genomic_DNA"/>
</dbReference>